<dbReference type="Proteomes" id="UP001141327">
    <property type="component" value="Unassembled WGS sequence"/>
</dbReference>
<comment type="caution">
    <text evidence="1">The sequence shown here is derived from an EMBL/GenBank/DDBJ whole genome shotgun (WGS) entry which is preliminary data.</text>
</comment>
<name>A0ABQ8UUN5_9EUKA</name>
<dbReference type="InterPro" id="IPR043136">
    <property type="entry name" value="B30.2/SPRY_sf"/>
</dbReference>
<sequence>MPWISDLPDIRYSSNLKSPAIAVTECGRVATVIPDTNDTYHLILMCDEPITHGIVDVTVNIGGRTTGCCYSLGCVPGPRHPVQWEYPFGYGSTSNRINGWGLHDNSGRADDSAGIYSRGQKLAPSTKGYTSGDRVRMRIDIDRGDMQFWVNDVPCAELRGVEEIRANGIFLASTIFNKGATWSIVEQSAE</sequence>
<dbReference type="InterPro" id="IPR013320">
    <property type="entry name" value="ConA-like_dom_sf"/>
</dbReference>
<organism evidence="1 2">
    <name type="scientific">Paratrimastix pyriformis</name>
    <dbReference type="NCBI Taxonomy" id="342808"/>
    <lineage>
        <taxon>Eukaryota</taxon>
        <taxon>Metamonada</taxon>
        <taxon>Preaxostyla</taxon>
        <taxon>Paratrimastigidae</taxon>
        <taxon>Paratrimastix</taxon>
    </lineage>
</organism>
<evidence type="ECO:0008006" key="3">
    <source>
        <dbReference type="Google" id="ProtNLM"/>
    </source>
</evidence>
<dbReference type="EMBL" id="JAPMOS010000013">
    <property type="protein sequence ID" value="KAJ4460440.1"/>
    <property type="molecule type" value="Genomic_DNA"/>
</dbReference>
<dbReference type="Gene3D" id="2.60.120.920">
    <property type="match status" value="1"/>
</dbReference>
<accession>A0ABQ8UUN5</accession>
<reference evidence="1" key="1">
    <citation type="journal article" date="2022" name="bioRxiv">
        <title>Genomics of Preaxostyla Flagellates Illuminates Evolutionary Transitions and the Path Towards Mitochondrial Loss.</title>
        <authorList>
            <person name="Novak L.V.F."/>
            <person name="Treitli S.C."/>
            <person name="Pyrih J."/>
            <person name="Halakuc P."/>
            <person name="Pipaliya S.V."/>
            <person name="Vacek V."/>
            <person name="Brzon O."/>
            <person name="Soukal P."/>
            <person name="Eme L."/>
            <person name="Dacks J.B."/>
            <person name="Karnkowska A."/>
            <person name="Elias M."/>
            <person name="Hampl V."/>
        </authorList>
    </citation>
    <scope>NUCLEOTIDE SEQUENCE</scope>
    <source>
        <strain evidence="1">RCP-MX</strain>
    </source>
</reference>
<evidence type="ECO:0000313" key="1">
    <source>
        <dbReference type="EMBL" id="KAJ4460440.1"/>
    </source>
</evidence>
<gene>
    <name evidence="1" type="ORF">PAPYR_3479</name>
</gene>
<dbReference type="SUPFAM" id="SSF49899">
    <property type="entry name" value="Concanavalin A-like lectins/glucanases"/>
    <property type="match status" value="1"/>
</dbReference>
<proteinExistence type="predicted"/>
<evidence type="ECO:0000313" key="2">
    <source>
        <dbReference type="Proteomes" id="UP001141327"/>
    </source>
</evidence>
<protein>
    <recommendedName>
        <fullName evidence="3">SPRY domain-containing protein</fullName>
    </recommendedName>
</protein>
<keyword evidence="2" id="KW-1185">Reference proteome</keyword>